<evidence type="ECO:0008006" key="4">
    <source>
        <dbReference type="Google" id="ProtNLM"/>
    </source>
</evidence>
<sequence>MVLETQADQKTNFTRFQMARFMGSTSQAQQKDAGKGIERISKELGLTEEQRPKVESIFNVEKQKVEAIFNEERQKLQLVQEETRSSLQSVLTPEQMDKLDKKCVSKLVKTVRRKSRHSHAGKGPAQIETDFYSRQTALPDDLHRRW</sequence>
<accession>A0A1H5VZF3</accession>
<evidence type="ECO:0000313" key="2">
    <source>
        <dbReference type="EMBL" id="SEF92241.1"/>
    </source>
</evidence>
<evidence type="ECO:0000313" key="3">
    <source>
        <dbReference type="Proteomes" id="UP000236751"/>
    </source>
</evidence>
<name>A0A1H5VZF3_NITMU</name>
<protein>
    <recommendedName>
        <fullName evidence="4">LTXXQ motif family protein</fullName>
    </recommendedName>
</protein>
<gene>
    <name evidence="2" type="ORF">SAMN05216403_11542</name>
</gene>
<evidence type="ECO:0000256" key="1">
    <source>
        <dbReference type="SAM" id="MobiDB-lite"/>
    </source>
</evidence>
<dbReference type="Proteomes" id="UP000236751">
    <property type="component" value="Unassembled WGS sequence"/>
</dbReference>
<feature type="compositionally biased region" description="Basic residues" evidence="1">
    <location>
        <begin position="110"/>
        <end position="120"/>
    </location>
</feature>
<organism evidence="2 3">
    <name type="scientific">Nitrosospira multiformis (strain ATCC 25196 / NCIMB 11849 / C 71)</name>
    <dbReference type="NCBI Taxonomy" id="323848"/>
    <lineage>
        <taxon>Bacteria</taxon>
        <taxon>Pseudomonadati</taxon>
        <taxon>Pseudomonadota</taxon>
        <taxon>Betaproteobacteria</taxon>
        <taxon>Nitrosomonadales</taxon>
        <taxon>Nitrosomonadaceae</taxon>
        <taxon>Nitrosospira</taxon>
    </lineage>
</organism>
<dbReference type="EMBL" id="FNVK01000015">
    <property type="protein sequence ID" value="SEF92241.1"/>
    <property type="molecule type" value="Genomic_DNA"/>
</dbReference>
<reference evidence="2 3" key="1">
    <citation type="submission" date="2016-10" db="EMBL/GenBank/DDBJ databases">
        <authorList>
            <person name="de Groot N.N."/>
        </authorList>
    </citation>
    <scope>NUCLEOTIDE SEQUENCE [LARGE SCALE GENOMIC DNA]</scope>
    <source>
        <strain evidence="2 3">Nl13</strain>
    </source>
</reference>
<feature type="region of interest" description="Disordered" evidence="1">
    <location>
        <begin position="110"/>
        <end position="146"/>
    </location>
</feature>
<proteinExistence type="predicted"/>
<dbReference type="AlphaFoldDB" id="A0A1H5VZF3"/>